<reference evidence="11" key="1">
    <citation type="submission" date="2020-06" db="EMBL/GenBank/DDBJ databases">
        <title>Stable isotope informed genome-resolved metagenomics uncovers potential trophic interactions in rhizosphere soil.</title>
        <authorList>
            <person name="Starr E.P."/>
            <person name="Shi S."/>
            <person name="Blazewicz S.J."/>
            <person name="Koch B.J."/>
            <person name="Probst A.J."/>
            <person name="Hungate B.A."/>
            <person name="Pett-Ridge J."/>
            <person name="Firestone M.K."/>
            <person name="Banfield J.F."/>
        </authorList>
    </citation>
    <scope>NUCLEOTIDE SEQUENCE</scope>
    <source>
        <strain evidence="11">YM_69_17</strain>
    </source>
</reference>
<dbReference type="AlphaFoldDB" id="A0A952KJD7"/>
<evidence type="ECO:0000256" key="3">
    <source>
        <dbReference type="ARBA" id="ARBA00022531"/>
    </source>
</evidence>
<keyword evidence="4 8" id="KW-0349">Heme</keyword>
<evidence type="ECO:0000313" key="11">
    <source>
        <dbReference type="EMBL" id="MBW8727656.1"/>
    </source>
</evidence>
<accession>A0A952KJD7</accession>
<evidence type="ECO:0000256" key="4">
    <source>
        <dbReference type="ARBA" id="ARBA00022617"/>
    </source>
</evidence>
<evidence type="ECO:0000256" key="7">
    <source>
        <dbReference type="ARBA" id="ARBA00023004"/>
    </source>
</evidence>
<proteinExistence type="predicted"/>
<evidence type="ECO:0000256" key="2">
    <source>
        <dbReference type="ARBA" id="ARBA00022448"/>
    </source>
</evidence>
<dbReference type="PROSITE" id="PS51007">
    <property type="entry name" value="CYTC"/>
    <property type="match status" value="1"/>
</dbReference>
<dbReference type="InterPro" id="IPR009056">
    <property type="entry name" value="Cyt_c-like_dom"/>
</dbReference>
<keyword evidence="2" id="KW-0813">Transport</keyword>
<evidence type="ECO:0000256" key="1">
    <source>
        <dbReference type="ARBA" id="ARBA00003590"/>
    </source>
</evidence>
<dbReference type="PANTHER" id="PTHR11961">
    <property type="entry name" value="CYTOCHROME C"/>
    <property type="match status" value="1"/>
</dbReference>
<evidence type="ECO:0000256" key="8">
    <source>
        <dbReference type="PROSITE-ProRule" id="PRU00433"/>
    </source>
</evidence>
<feature type="region of interest" description="Disordered" evidence="9">
    <location>
        <begin position="173"/>
        <end position="210"/>
    </location>
</feature>
<keyword evidence="7 8" id="KW-0408">Iron</keyword>
<dbReference type="PRINTS" id="PR00604">
    <property type="entry name" value="CYTCHRMECIAB"/>
</dbReference>
<comment type="function">
    <text evidence="1">Cytochrome c2 is found mainly in purple, non-sulfur, photosynthetic bacteria where it functions as the electron donor to the oxidized bacteriochlorophyll in the photophosphorylation pathway. However, it may also have a role in the respiratory chain and is found in some non-photosynthetic bacteria.</text>
</comment>
<protein>
    <submittedName>
        <fullName evidence="11">Cytochrome c family protein</fullName>
    </submittedName>
</protein>
<dbReference type="SUPFAM" id="SSF46626">
    <property type="entry name" value="Cytochrome c"/>
    <property type="match status" value="1"/>
</dbReference>
<feature type="compositionally biased region" description="Low complexity" evidence="9">
    <location>
        <begin position="184"/>
        <end position="202"/>
    </location>
</feature>
<evidence type="ECO:0000259" key="10">
    <source>
        <dbReference type="PROSITE" id="PS51007"/>
    </source>
</evidence>
<name>A0A952KJD7_9PROT</name>
<dbReference type="GO" id="GO:0009055">
    <property type="term" value="F:electron transfer activity"/>
    <property type="evidence" value="ECO:0007669"/>
    <property type="project" value="InterPro"/>
</dbReference>
<dbReference type="InterPro" id="IPR036909">
    <property type="entry name" value="Cyt_c-like_dom_sf"/>
</dbReference>
<gene>
    <name evidence="11" type="ORF">JF625_21225</name>
</gene>
<evidence type="ECO:0000313" key="12">
    <source>
        <dbReference type="Proteomes" id="UP000700706"/>
    </source>
</evidence>
<sequence length="210" mass="21484">MEFNKIFAAVLLAGIIGMATGIVADILVSPEPLHENAFKVDTSAVATAPAAGAEQAGPSIPPIAPLMAAADPAKGQALSKACTACHTFEKGGANKVGPNQWNLVDAPMGHKDDFNYSAAIKKKHEEGAHWTYEELNEFLAGPKAHIPGTTMTYAGMKNEKDRADLIAWLRTNADTPAPLPSPDAAPAGGAAPAGTVPPAGATEQAPKSGG</sequence>
<dbReference type="GO" id="GO:0020037">
    <property type="term" value="F:heme binding"/>
    <property type="evidence" value="ECO:0007669"/>
    <property type="project" value="InterPro"/>
</dbReference>
<dbReference type="InterPro" id="IPR002327">
    <property type="entry name" value="Cyt_c_1A/1B"/>
</dbReference>
<dbReference type="EMBL" id="JAEKLZ010000294">
    <property type="protein sequence ID" value="MBW8727656.1"/>
    <property type="molecule type" value="Genomic_DNA"/>
</dbReference>
<dbReference type="Proteomes" id="UP000700706">
    <property type="component" value="Unassembled WGS sequence"/>
</dbReference>
<dbReference type="Gene3D" id="1.10.760.10">
    <property type="entry name" value="Cytochrome c-like domain"/>
    <property type="match status" value="1"/>
</dbReference>
<evidence type="ECO:0000256" key="6">
    <source>
        <dbReference type="ARBA" id="ARBA00022982"/>
    </source>
</evidence>
<organism evidence="11 12">
    <name type="scientific">Inquilinus limosus</name>
    <dbReference type="NCBI Taxonomy" id="171674"/>
    <lineage>
        <taxon>Bacteria</taxon>
        <taxon>Pseudomonadati</taxon>
        <taxon>Pseudomonadota</taxon>
        <taxon>Alphaproteobacteria</taxon>
        <taxon>Rhodospirillales</taxon>
        <taxon>Rhodospirillaceae</taxon>
        <taxon>Inquilinus</taxon>
    </lineage>
</organism>
<comment type="caution">
    <text evidence="11">The sequence shown here is derived from an EMBL/GenBank/DDBJ whole genome shotgun (WGS) entry which is preliminary data.</text>
</comment>
<dbReference type="Pfam" id="PF00034">
    <property type="entry name" value="Cytochrom_C"/>
    <property type="match status" value="1"/>
</dbReference>
<dbReference type="GO" id="GO:0015979">
    <property type="term" value="P:photosynthesis"/>
    <property type="evidence" value="ECO:0007669"/>
    <property type="project" value="UniProtKB-KW"/>
</dbReference>
<dbReference type="GO" id="GO:0046872">
    <property type="term" value="F:metal ion binding"/>
    <property type="evidence" value="ECO:0007669"/>
    <property type="project" value="UniProtKB-KW"/>
</dbReference>
<keyword evidence="3" id="KW-0602">Photosynthesis</keyword>
<keyword evidence="6" id="KW-0249">Electron transport</keyword>
<evidence type="ECO:0000256" key="9">
    <source>
        <dbReference type="SAM" id="MobiDB-lite"/>
    </source>
</evidence>
<keyword evidence="5 8" id="KW-0479">Metal-binding</keyword>
<feature type="domain" description="Cytochrome c" evidence="10">
    <location>
        <begin position="70"/>
        <end position="173"/>
    </location>
</feature>
<evidence type="ECO:0000256" key="5">
    <source>
        <dbReference type="ARBA" id="ARBA00022723"/>
    </source>
</evidence>